<feature type="compositionally biased region" description="Basic and acidic residues" evidence="1">
    <location>
        <begin position="37"/>
        <end position="46"/>
    </location>
</feature>
<proteinExistence type="predicted"/>
<accession>A0A7J9SJ23</accession>
<dbReference type="Proteomes" id="UP000546257">
    <property type="component" value="Unassembled WGS sequence"/>
</dbReference>
<evidence type="ECO:0000313" key="3">
    <source>
        <dbReference type="Proteomes" id="UP000546257"/>
    </source>
</evidence>
<evidence type="ECO:0000313" key="2">
    <source>
        <dbReference type="EMBL" id="MBB6646954.1"/>
    </source>
</evidence>
<feature type="region of interest" description="Disordered" evidence="1">
    <location>
        <begin position="687"/>
        <end position="727"/>
    </location>
</feature>
<dbReference type="InterPro" id="IPR055828">
    <property type="entry name" value="DUF7405"/>
</dbReference>
<reference evidence="2 3" key="1">
    <citation type="submission" date="2020-08" db="EMBL/GenBank/DDBJ databases">
        <authorList>
            <person name="Seo M.-J."/>
        </authorList>
    </citation>
    <scope>NUCLEOTIDE SEQUENCE [LARGE SCALE GENOMIC DNA]</scope>
    <source>
        <strain evidence="2 3">MBLA0160</strain>
    </source>
</reference>
<feature type="compositionally biased region" description="Basic and acidic residues" evidence="1">
    <location>
        <begin position="713"/>
        <end position="727"/>
    </location>
</feature>
<comment type="caution">
    <text evidence="2">The sequence shown here is derived from an EMBL/GenBank/DDBJ whole genome shotgun (WGS) entry which is preliminary data.</text>
</comment>
<dbReference type="RefSeq" id="WP_185193333.1">
    <property type="nucleotide sequence ID" value="NZ_JACKXD010000004.1"/>
</dbReference>
<evidence type="ECO:0000256" key="1">
    <source>
        <dbReference type="SAM" id="MobiDB-lite"/>
    </source>
</evidence>
<gene>
    <name evidence="2" type="ORF">H5V44_11775</name>
</gene>
<evidence type="ECO:0008006" key="4">
    <source>
        <dbReference type="Google" id="ProtNLM"/>
    </source>
</evidence>
<organism evidence="2 3">
    <name type="scientific">Halobellus ruber</name>
    <dbReference type="NCBI Taxonomy" id="2761102"/>
    <lineage>
        <taxon>Archaea</taxon>
        <taxon>Methanobacteriati</taxon>
        <taxon>Methanobacteriota</taxon>
        <taxon>Stenosarchaea group</taxon>
        <taxon>Halobacteria</taxon>
        <taxon>Halobacteriales</taxon>
        <taxon>Haloferacaceae</taxon>
        <taxon>Halobellus</taxon>
    </lineage>
</organism>
<protein>
    <recommendedName>
        <fullName evidence="4">Tat pathway signal protein</fullName>
    </recommendedName>
</protein>
<dbReference type="InterPro" id="IPR006311">
    <property type="entry name" value="TAT_signal"/>
</dbReference>
<name>A0A7J9SJ23_9EURY</name>
<feature type="compositionally biased region" description="Basic and acidic residues" evidence="1">
    <location>
        <begin position="376"/>
        <end position="385"/>
    </location>
</feature>
<feature type="region of interest" description="Disordered" evidence="1">
    <location>
        <begin position="1"/>
        <end position="46"/>
    </location>
</feature>
<dbReference type="EMBL" id="JACKXD010000004">
    <property type="protein sequence ID" value="MBB6646954.1"/>
    <property type="molecule type" value="Genomic_DNA"/>
</dbReference>
<feature type="compositionally biased region" description="Basic and acidic residues" evidence="1">
    <location>
        <begin position="13"/>
        <end position="26"/>
    </location>
</feature>
<sequence>MTCPFHDSGSTDTGEHNDTTDERATEEPEPGGGSRSTPDRDRGVERRSFLKSALAIGGASALSSALGVAGVPSVAAAEGDHEAIGVAARDNRQHAWDGYEKYFPEREQTLPPEHHLVLHVDYTGDGEPTPEDRAEAAGAFREIERSFEWSHEGVLFTVGYSASYFDRFGEPLPKGIDPKGGFAKPALLTPEQLIESPGVTLENERPVAGDTYDAVIHLASDDIRKLLLVEQLLWDGYDPAEVWDEDPAEATIGFDHTLDGIFTKPESYPARRVGFAGHENVEERLAEDTDFDADRVPNENELEDEVGNEHPAAELSMGFNDQYKNSLPRETNVTLLEDQRLVEPKSPGVFAQGTIQHVSKLNIDLDGFYDDHDLEGRRDRMFSPDHDDDNTGAVGENLGNSNAPGDTPMRDVTQAPDDPTGGDKARETQPDWEDGVAGHAQKVARARFDMETRITEEGQKRLSGGDREELLPAEERPDDLPGHDDAQETEGVLLRRDFVGTAPLAPGEDRTPGNHFIALMRFNPYMAYMRQAMNGVPFDSAAFGLVGDGRIEHDNTGAILNDDGTLVDVDEDSGIASYLETQRRGNYLVPPLTQRALPHPQGEEVDITVKRAGENYKVTVDGVTAGDLEDGTVQFGWFYDVNRARGAEPRQVTQRGNRTTFVFPAGGTGIDTAPGGPDGDVRVRLLAKRNDTGRPVRGTAEVDASSEGGNKGGRKDKGNAETARADD</sequence>
<dbReference type="AlphaFoldDB" id="A0A7J9SJ23"/>
<dbReference type="PROSITE" id="PS51318">
    <property type="entry name" value="TAT"/>
    <property type="match status" value="1"/>
</dbReference>
<keyword evidence="3" id="KW-1185">Reference proteome</keyword>
<feature type="region of interest" description="Disordered" evidence="1">
    <location>
        <begin position="451"/>
        <end position="486"/>
    </location>
</feature>
<dbReference type="Pfam" id="PF24152">
    <property type="entry name" value="DUF7405"/>
    <property type="match status" value="2"/>
</dbReference>
<feature type="region of interest" description="Disordered" evidence="1">
    <location>
        <begin position="376"/>
        <end position="436"/>
    </location>
</feature>